<organism evidence="5 6">
    <name type="scientific">Mycolicibacterium murale</name>
    <dbReference type="NCBI Taxonomy" id="182220"/>
    <lineage>
        <taxon>Bacteria</taxon>
        <taxon>Bacillati</taxon>
        <taxon>Actinomycetota</taxon>
        <taxon>Actinomycetes</taxon>
        <taxon>Mycobacteriales</taxon>
        <taxon>Mycobacteriaceae</taxon>
        <taxon>Mycolicibacterium</taxon>
    </lineage>
</organism>
<evidence type="ECO:0000256" key="1">
    <source>
        <dbReference type="ARBA" id="ARBA00004370"/>
    </source>
</evidence>
<evidence type="ECO:0000256" key="2">
    <source>
        <dbReference type="ARBA" id="ARBA00023136"/>
    </source>
</evidence>
<dbReference type="PANTHER" id="PTHR37042:SF4">
    <property type="entry name" value="OUTER MEMBRANE PROTEIN RV1973"/>
    <property type="match status" value="1"/>
</dbReference>
<reference evidence="5 6" key="1">
    <citation type="journal article" date="2019" name="Emerg. Microbes Infect.">
        <title>Comprehensive subspecies identification of 175 nontuberculous mycobacteria species based on 7547 genomic profiles.</title>
        <authorList>
            <person name="Matsumoto Y."/>
            <person name="Kinjo T."/>
            <person name="Motooka D."/>
            <person name="Nabeya D."/>
            <person name="Jung N."/>
            <person name="Uechi K."/>
            <person name="Horii T."/>
            <person name="Iida T."/>
            <person name="Fujita J."/>
            <person name="Nakamura S."/>
        </authorList>
    </citation>
    <scope>NUCLEOTIDE SEQUENCE [LARGE SCALE GENOMIC DNA]</scope>
    <source>
        <strain evidence="5 6">JCM 13392</strain>
    </source>
</reference>
<dbReference type="PANTHER" id="PTHR37042">
    <property type="entry name" value="OUTER MEMBRANE PROTEIN RV1973"/>
    <property type="match status" value="1"/>
</dbReference>
<dbReference type="AlphaFoldDB" id="A0A7I9WIX3"/>
<keyword evidence="6" id="KW-1185">Reference proteome</keyword>
<comment type="caution">
    <text evidence="5">The sequence shown here is derived from an EMBL/GenBank/DDBJ whole genome shotgun (WGS) entry which is preliminary data.</text>
</comment>
<dbReference type="RefSeq" id="WP_193488792.1">
    <property type="nucleotide sequence ID" value="NZ_BAAAMC010000012.1"/>
</dbReference>
<name>A0A7I9WIX3_9MYCO</name>
<gene>
    <name evidence="5" type="ORF">MMUR_18280</name>
</gene>
<evidence type="ECO:0000313" key="5">
    <source>
        <dbReference type="EMBL" id="GFG57692.1"/>
    </source>
</evidence>
<feature type="compositionally biased region" description="Acidic residues" evidence="3">
    <location>
        <begin position="38"/>
        <end position="57"/>
    </location>
</feature>
<comment type="subcellular location">
    <subcellularLocation>
        <location evidence="1">Membrane</location>
    </subcellularLocation>
</comment>
<evidence type="ECO:0000256" key="3">
    <source>
        <dbReference type="SAM" id="MobiDB-lite"/>
    </source>
</evidence>
<evidence type="ECO:0000313" key="6">
    <source>
        <dbReference type="Proteomes" id="UP000465241"/>
    </source>
</evidence>
<keyword evidence="4" id="KW-0812">Transmembrane</keyword>
<feature type="compositionally biased region" description="Acidic residues" evidence="3">
    <location>
        <begin position="17"/>
        <end position="28"/>
    </location>
</feature>
<feature type="transmembrane region" description="Helical" evidence="4">
    <location>
        <begin position="76"/>
        <end position="97"/>
    </location>
</feature>
<dbReference type="EMBL" id="BLKT01000003">
    <property type="protein sequence ID" value="GFG57692.1"/>
    <property type="molecule type" value="Genomic_DNA"/>
</dbReference>
<accession>A0A7I9WIX3</accession>
<proteinExistence type="predicted"/>
<keyword evidence="2 4" id="KW-0472">Membrane</keyword>
<keyword evidence="4" id="KW-1133">Transmembrane helix</keyword>
<feature type="region of interest" description="Disordered" evidence="3">
    <location>
        <begin position="1"/>
        <end position="70"/>
    </location>
</feature>
<dbReference type="GO" id="GO:0016020">
    <property type="term" value="C:membrane"/>
    <property type="evidence" value="ECO:0007669"/>
    <property type="project" value="UniProtKB-SubCell"/>
</dbReference>
<protein>
    <recommendedName>
        <fullName evidence="7">Mce associated membrane protein</fullName>
    </recommendedName>
</protein>
<dbReference type="Proteomes" id="UP000465241">
    <property type="component" value="Unassembled WGS sequence"/>
</dbReference>
<sequence length="230" mass="24334">MADDAAAPEGKLKGDPGDPETSEADEAPEGATESPRDDVEDSATSESEVEDFPETDGAETPAAPAAAKEPMSPVKLAAVIGVVVVLVLGATVGWLGYRTAESRQLAEQRDVFLQVGRQAALNLTTIDVATVDADVQRILDSATDSFYDDFSSRTQPFVDVVRQAQSRSVGEVTSAGLESEDAEGAQVLVAITVRTSNVGAPEQEPRAWRMRISVKKVGEDTKVSNVEFVP</sequence>
<evidence type="ECO:0008006" key="7">
    <source>
        <dbReference type="Google" id="ProtNLM"/>
    </source>
</evidence>
<evidence type="ECO:0000256" key="4">
    <source>
        <dbReference type="SAM" id="Phobius"/>
    </source>
</evidence>